<proteinExistence type="predicted"/>
<evidence type="ECO:0000313" key="2">
    <source>
        <dbReference type="Proteomes" id="UP000187717"/>
    </source>
</evidence>
<name>A0ABD7MQ98_SHISO</name>
<protein>
    <submittedName>
        <fullName evidence="1">Uncharacterized protein</fullName>
    </submittedName>
</protein>
<sequence>MTLLPEKIYMVSNPMDLTVLVPAATILVISFTSSGKSTSLDNLNGSTSKEFTVVLDMSTAQELLFCTQISNGQTSTFTSEVINPLLYTSEYSQLKQMISEIDQVIANKIAGGANYSITINNKTLVSESLSSLESMRERYVKRANALFVKMNGGTFSNGGKPIKSITVFRPKPGSTR</sequence>
<dbReference type="AlphaFoldDB" id="A0ABD7MQ98"/>
<reference evidence="1 2" key="1">
    <citation type="submission" date="2017-01" db="EMBL/GenBank/DDBJ databases">
        <authorList>
            <consortium name="Pathogen Informatics"/>
        </authorList>
    </citation>
    <scope>NUCLEOTIDE SEQUENCE [LARGE SCALE GENOMIC DNA]</scope>
    <source>
        <strain evidence="1 2">3626STDY6095480</strain>
    </source>
</reference>
<dbReference type="EMBL" id="FTXV01000217">
    <property type="protein sequence ID" value="SJE58168.1"/>
    <property type="molecule type" value="Genomic_DNA"/>
</dbReference>
<organism evidence="1 2">
    <name type="scientific">Shigella sonnei</name>
    <dbReference type="NCBI Taxonomy" id="624"/>
    <lineage>
        <taxon>Bacteria</taxon>
        <taxon>Pseudomonadati</taxon>
        <taxon>Pseudomonadota</taxon>
        <taxon>Gammaproteobacteria</taxon>
        <taxon>Enterobacterales</taxon>
        <taxon>Enterobacteriaceae</taxon>
        <taxon>Shigella</taxon>
    </lineage>
</organism>
<comment type="caution">
    <text evidence="1">The sequence shown here is derived from an EMBL/GenBank/DDBJ whole genome shotgun (WGS) entry which is preliminary data.</text>
</comment>
<evidence type="ECO:0000313" key="1">
    <source>
        <dbReference type="EMBL" id="SJE58168.1"/>
    </source>
</evidence>
<dbReference type="Proteomes" id="UP000187717">
    <property type="component" value="Unassembled WGS sequence"/>
</dbReference>
<accession>A0ABD7MQ98</accession>
<dbReference type="RefSeq" id="WP_000173715.1">
    <property type="nucleotide sequence ID" value="NZ_CATNOL010000105.1"/>
</dbReference>
<gene>
    <name evidence="1" type="ORF">SAMEA3356023_04469</name>
</gene>